<dbReference type="Proteomes" id="UP000326396">
    <property type="component" value="Linkage Group LG14"/>
</dbReference>
<dbReference type="AlphaFoldDB" id="A0A5N6P7G0"/>
<proteinExistence type="predicted"/>
<accession>A0A5N6P7G0</accession>
<evidence type="ECO:0000313" key="1">
    <source>
        <dbReference type="EMBL" id="KAD5960602.1"/>
    </source>
</evidence>
<sequence length="117" mass="13535">MNRLTNFQDQTDYESTSDSITTVGRQYCNVTKYQFTSCQHYNVMKLSALRIGCQHSRHRNISHQHHTWSSVSQDLFISTAISFGITSSAVYFECQHCNFKLSALKIPLRTCQHLNLQ</sequence>
<gene>
    <name evidence="1" type="ORF">E3N88_12074</name>
</gene>
<comment type="caution">
    <text evidence="1">The sequence shown here is derived from an EMBL/GenBank/DDBJ whole genome shotgun (WGS) entry which is preliminary data.</text>
</comment>
<keyword evidence="2" id="KW-1185">Reference proteome</keyword>
<dbReference type="EMBL" id="SZYD01000006">
    <property type="protein sequence ID" value="KAD5960602.1"/>
    <property type="molecule type" value="Genomic_DNA"/>
</dbReference>
<organism evidence="1 2">
    <name type="scientific">Mikania micrantha</name>
    <name type="common">bitter vine</name>
    <dbReference type="NCBI Taxonomy" id="192012"/>
    <lineage>
        <taxon>Eukaryota</taxon>
        <taxon>Viridiplantae</taxon>
        <taxon>Streptophyta</taxon>
        <taxon>Embryophyta</taxon>
        <taxon>Tracheophyta</taxon>
        <taxon>Spermatophyta</taxon>
        <taxon>Magnoliopsida</taxon>
        <taxon>eudicotyledons</taxon>
        <taxon>Gunneridae</taxon>
        <taxon>Pentapetalae</taxon>
        <taxon>asterids</taxon>
        <taxon>campanulids</taxon>
        <taxon>Asterales</taxon>
        <taxon>Asteraceae</taxon>
        <taxon>Asteroideae</taxon>
        <taxon>Heliantheae alliance</taxon>
        <taxon>Eupatorieae</taxon>
        <taxon>Mikania</taxon>
    </lineage>
</organism>
<reference evidence="1 2" key="1">
    <citation type="submission" date="2019-05" db="EMBL/GenBank/DDBJ databases">
        <title>Mikania micrantha, genome provides insights into the molecular mechanism of rapid growth.</title>
        <authorList>
            <person name="Liu B."/>
        </authorList>
    </citation>
    <scope>NUCLEOTIDE SEQUENCE [LARGE SCALE GENOMIC DNA]</scope>
    <source>
        <strain evidence="1">NLD-2019</strain>
        <tissue evidence="1">Leaf</tissue>
    </source>
</reference>
<protein>
    <submittedName>
        <fullName evidence="1">Uncharacterized protein</fullName>
    </submittedName>
</protein>
<evidence type="ECO:0000313" key="2">
    <source>
        <dbReference type="Proteomes" id="UP000326396"/>
    </source>
</evidence>
<name>A0A5N6P7G0_9ASTR</name>